<keyword evidence="3" id="KW-0238">DNA-binding</keyword>
<evidence type="ECO:0000256" key="4">
    <source>
        <dbReference type="ARBA" id="ARBA00023163"/>
    </source>
</evidence>
<evidence type="ECO:0000259" key="5">
    <source>
        <dbReference type="PROSITE" id="PS50931"/>
    </source>
</evidence>
<dbReference type="PANTHER" id="PTHR30537:SF3">
    <property type="entry name" value="TRANSCRIPTIONAL REGULATORY PROTEIN"/>
    <property type="match status" value="1"/>
</dbReference>
<feature type="domain" description="HTH lysR-type" evidence="5">
    <location>
        <begin position="1"/>
        <end position="58"/>
    </location>
</feature>
<dbReference type="RefSeq" id="WP_047761120.1">
    <property type="nucleotide sequence ID" value="NZ_CP091510.1"/>
</dbReference>
<organism evidence="6 7">
    <name type="scientific">Neisseria arctica</name>
    <dbReference type="NCBI Taxonomy" id="1470200"/>
    <lineage>
        <taxon>Bacteria</taxon>
        <taxon>Pseudomonadati</taxon>
        <taxon>Pseudomonadota</taxon>
        <taxon>Betaproteobacteria</taxon>
        <taxon>Neisseriales</taxon>
        <taxon>Neisseriaceae</taxon>
        <taxon>Neisseria</taxon>
    </lineage>
</organism>
<dbReference type="AlphaFoldDB" id="A0A0J0YRI1"/>
<dbReference type="CDD" id="cd08422">
    <property type="entry name" value="PBP2_CrgA_like"/>
    <property type="match status" value="1"/>
</dbReference>
<dbReference type="Gene3D" id="3.40.190.290">
    <property type="match status" value="1"/>
</dbReference>
<dbReference type="OrthoDB" id="9178040at2"/>
<dbReference type="Gene3D" id="1.10.10.10">
    <property type="entry name" value="Winged helix-like DNA-binding domain superfamily/Winged helix DNA-binding domain"/>
    <property type="match status" value="1"/>
</dbReference>
<dbReference type="PROSITE" id="PS51257">
    <property type="entry name" value="PROKAR_LIPOPROTEIN"/>
    <property type="match status" value="1"/>
</dbReference>
<keyword evidence="4" id="KW-0804">Transcription</keyword>
<comment type="caution">
    <text evidence="6">The sequence shown here is derived from an EMBL/GenBank/DDBJ whole genome shotgun (WGS) entry which is preliminary data.</text>
</comment>
<dbReference type="STRING" id="1470200.PL75_06550"/>
<dbReference type="InterPro" id="IPR058163">
    <property type="entry name" value="LysR-type_TF_proteobact-type"/>
</dbReference>
<keyword evidence="7" id="KW-1185">Reference proteome</keyword>
<dbReference type="InterPro" id="IPR036388">
    <property type="entry name" value="WH-like_DNA-bd_sf"/>
</dbReference>
<dbReference type="SUPFAM" id="SSF46785">
    <property type="entry name" value="Winged helix' DNA-binding domain"/>
    <property type="match status" value="1"/>
</dbReference>
<evidence type="ECO:0000256" key="1">
    <source>
        <dbReference type="ARBA" id="ARBA00009437"/>
    </source>
</evidence>
<dbReference type="GO" id="GO:0043565">
    <property type="term" value="F:sequence-specific DNA binding"/>
    <property type="evidence" value="ECO:0007669"/>
    <property type="project" value="TreeGrafter"/>
</dbReference>
<evidence type="ECO:0000256" key="2">
    <source>
        <dbReference type="ARBA" id="ARBA00023015"/>
    </source>
</evidence>
<name>A0A0J0YRI1_9NEIS</name>
<sequence>MDLNAVKMFIALVQAGSFSGCSTKTGIPIATLSRKIKELERYLSVQLIERSRQGIRLTSSGQQLVEQAGESIESLSTVEQYIRNSQQKLTGKLRLSMPQAFELWWALLHDFQLAYPDIDVHVAANNRKLDLIADGIDVAVRVGAVGVENMVAKKVMELEMRLVAGKTFTARYGMPDSIDRLLDFPLACNAEAADKQAEWRLGGEILVVKPHFATNDYFHLRYWALLGNGICELPAMLADSFIRSGELVIVLPEQALPKQNIHLVYPSHRHPSSIVRVYIDFCVTWLQQHDMVGQATLQGIPLRLGLG</sequence>
<protein>
    <recommendedName>
        <fullName evidence="5">HTH lysR-type domain-containing protein</fullName>
    </recommendedName>
</protein>
<evidence type="ECO:0000256" key="3">
    <source>
        <dbReference type="ARBA" id="ARBA00023125"/>
    </source>
</evidence>
<dbReference type="InterPro" id="IPR000847">
    <property type="entry name" value="LysR_HTH_N"/>
</dbReference>
<dbReference type="EMBL" id="JTDO01000009">
    <property type="protein sequence ID" value="KLT72734.1"/>
    <property type="molecule type" value="Genomic_DNA"/>
</dbReference>
<keyword evidence="2" id="KW-0805">Transcription regulation</keyword>
<dbReference type="GO" id="GO:0006351">
    <property type="term" value="P:DNA-templated transcription"/>
    <property type="evidence" value="ECO:0007669"/>
    <property type="project" value="TreeGrafter"/>
</dbReference>
<dbReference type="PANTHER" id="PTHR30537">
    <property type="entry name" value="HTH-TYPE TRANSCRIPTIONAL REGULATOR"/>
    <property type="match status" value="1"/>
</dbReference>
<reference evidence="6 7" key="1">
    <citation type="submission" date="2014-11" db="EMBL/GenBank/DDBJ databases">
        <title>Genome of a novel goose pathogen.</title>
        <authorList>
            <person name="Hansen C.M."/>
            <person name="Hueffer K."/>
            <person name="Choi S.C."/>
        </authorList>
    </citation>
    <scope>NUCLEOTIDE SEQUENCE [LARGE SCALE GENOMIC DNA]</scope>
    <source>
        <strain evidence="6 7">KH1503</strain>
    </source>
</reference>
<dbReference type="Proteomes" id="UP000036027">
    <property type="component" value="Unassembled WGS sequence"/>
</dbReference>
<dbReference type="PROSITE" id="PS50931">
    <property type="entry name" value="HTH_LYSR"/>
    <property type="match status" value="1"/>
</dbReference>
<evidence type="ECO:0000313" key="7">
    <source>
        <dbReference type="Proteomes" id="UP000036027"/>
    </source>
</evidence>
<comment type="similarity">
    <text evidence="1">Belongs to the LysR transcriptional regulatory family.</text>
</comment>
<accession>A0A0J0YRI1</accession>
<dbReference type="SUPFAM" id="SSF53850">
    <property type="entry name" value="Periplasmic binding protein-like II"/>
    <property type="match status" value="1"/>
</dbReference>
<dbReference type="Pfam" id="PF03466">
    <property type="entry name" value="LysR_substrate"/>
    <property type="match status" value="1"/>
</dbReference>
<dbReference type="InterPro" id="IPR005119">
    <property type="entry name" value="LysR_subst-bd"/>
</dbReference>
<evidence type="ECO:0000313" key="6">
    <source>
        <dbReference type="EMBL" id="KLT72734.1"/>
    </source>
</evidence>
<dbReference type="InterPro" id="IPR036390">
    <property type="entry name" value="WH_DNA-bd_sf"/>
</dbReference>
<proteinExistence type="inferred from homology"/>
<dbReference type="Pfam" id="PF00126">
    <property type="entry name" value="HTH_1"/>
    <property type="match status" value="1"/>
</dbReference>
<gene>
    <name evidence="6" type="ORF">PL75_06550</name>
</gene>
<dbReference type="PATRIC" id="fig|1470200.3.peg.2529"/>
<dbReference type="GO" id="GO:0003700">
    <property type="term" value="F:DNA-binding transcription factor activity"/>
    <property type="evidence" value="ECO:0007669"/>
    <property type="project" value="InterPro"/>
</dbReference>